<evidence type="ECO:0000256" key="3">
    <source>
        <dbReference type="ARBA" id="ARBA00022692"/>
    </source>
</evidence>
<evidence type="ECO:0000313" key="9">
    <source>
        <dbReference type="EMBL" id="BBD09363.1"/>
    </source>
</evidence>
<evidence type="ECO:0000256" key="6">
    <source>
        <dbReference type="PIRNR" id="PIRNR003097"/>
    </source>
</evidence>
<keyword evidence="2 6" id="KW-1003">Cell membrane</keyword>
<dbReference type="GO" id="GO:0032153">
    <property type="term" value="C:cell division site"/>
    <property type="evidence" value="ECO:0007669"/>
    <property type="project" value="TreeGrafter"/>
</dbReference>
<evidence type="ECO:0000259" key="8">
    <source>
        <dbReference type="Pfam" id="PF02687"/>
    </source>
</evidence>
<feature type="domain" description="ABC3 transporter permease C-terminal" evidence="8">
    <location>
        <begin position="180"/>
        <end position="288"/>
    </location>
</feature>
<dbReference type="PIRSF" id="PIRSF003097">
    <property type="entry name" value="FtsX"/>
    <property type="match status" value="1"/>
</dbReference>
<evidence type="ECO:0000256" key="2">
    <source>
        <dbReference type="ARBA" id="ARBA00022475"/>
    </source>
</evidence>
<accession>A0A2Z6B1M9</accession>
<keyword evidence="4 7" id="KW-1133">Transmembrane helix</keyword>
<keyword evidence="3 7" id="KW-0812">Transmembrane</keyword>
<evidence type="ECO:0000256" key="7">
    <source>
        <dbReference type="SAM" id="Phobius"/>
    </source>
</evidence>
<evidence type="ECO:0000313" key="10">
    <source>
        <dbReference type="Proteomes" id="UP000269883"/>
    </source>
</evidence>
<dbReference type="RefSeq" id="WP_126380265.1">
    <property type="nucleotide sequence ID" value="NZ_AP017378.1"/>
</dbReference>
<dbReference type="InterPro" id="IPR004513">
    <property type="entry name" value="FtsX"/>
</dbReference>
<comment type="similarity">
    <text evidence="6">Belongs to the ABC-4 integral membrane protein family. FtsX subfamily.</text>
</comment>
<feature type="transmembrane region" description="Helical" evidence="7">
    <location>
        <begin position="217"/>
        <end position="242"/>
    </location>
</feature>
<keyword evidence="10" id="KW-1185">Reference proteome</keyword>
<dbReference type="Pfam" id="PF02687">
    <property type="entry name" value="FtsX"/>
    <property type="match status" value="1"/>
</dbReference>
<proteinExistence type="inferred from homology"/>
<name>A0A2Z6B1M9_9BACT</name>
<evidence type="ECO:0000256" key="4">
    <source>
        <dbReference type="ARBA" id="ARBA00022989"/>
    </source>
</evidence>
<dbReference type="PANTHER" id="PTHR47755:SF1">
    <property type="entry name" value="CELL DIVISION PROTEIN FTSX"/>
    <property type="match status" value="1"/>
</dbReference>
<evidence type="ECO:0000256" key="5">
    <source>
        <dbReference type="ARBA" id="ARBA00023136"/>
    </source>
</evidence>
<dbReference type="AlphaFoldDB" id="A0A2Z6B1M9"/>
<gene>
    <name evidence="9" type="ORF">DFE_2637</name>
</gene>
<keyword evidence="6" id="KW-0131">Cell cycle</keyword>
<dbReference type="PANTHER" id="PTHR47755">
    <property type="entry name" value="CELL DIVISION PROTEIN FTSX"/>
    <property type="match status" value="1"/>
</dbReference>
<dbReference type="OrthoDB" id="9813411at2"/>
<keyword evidence="6 9" id="KW-0132">Cell division</keyword>
<dbReference type="KEGG" id="dfl:DFE_2637"/>
<feature type="transmembrane region" description="Helical" evidence="7">
    <location>
        <begin position="262"/>
        <end position="289"/>
    </location>
</feature>
<evidence type="ECO:0000256" key="1">
    <source>
        <dbReference type="ARBA" id="ARBA00004651"/>
    </source>
</evidence>
<feature type="transmembrane region" description="Helical" evidence="7">
    <location>
        <begin position="20"/>
        <end position="44"/>
    </location>
</feature>
<reference evidence="9 10" key="1">
    <citation type="journal article" date="2018" name="Sci. Adv.">
        <title>Multi-heme cytochromes provide a pathway for survival in energy-limited environments.</title>
        <authorList>
            <person name="Deng X."/>
            <person name="Dohmae N."/>
            <person name="Nealson K.H."/>
            <person name="Hashimoto K."/>
            <person name="Okamoto A."/>
        </authorList>
    </citation>
    <scope>NUCLEOTIDE SEQUENCE [LARGE SCALE GENOMIC DNA]</scope>
    <source>
        <strain evidence="9 10">IS5</strain>
    </source>
</reference>
<dbReference type="EMBL" id="AP017378">
    <property type="protein sequence ID" value="BBD09363.1"/>
    <property type="molecule type" value="Genomic_DNA"/>
</dbReference>
<sequence length="291" mass="31307">MGMLMRLIVRGFSDLTRNPLAQVMTLMAVTLTAFLAGLFLLFVVNLNQELSSAKGRFVFQVYWQADADMAVVKKQWQEFQTLDGLLSMKTFTPDEALADLARSLEGGETQIKGLTGDSPLPATAVLHFASPAGDPEAFTQNILSRIAGKRFVQDVHYSTMQLGLAKAWKSFARTVLWPLIACLGLVGALIVSNTLRLSLISRRDEVEILQLVGAGRWYIQLPLVVGGATLGLVGGVLSLGMLKGVQLALADLFNTPPLNLSISFLPVEYAVGLAVGMALVGAASSLMALRQ</sequence>
<comment type="subcellular location">
    <subcellularLocation>
        <location evidence="1">Cell membrane</location>
        <topology evidence="1">Multi-pass membrane protein</topology>
    </subcellularLocation>
</comment>
<dbReference type="GO" id="GO:0051301">
    <property type="term" value="P:cell division"/>
    <property type="evidence" value="ECO:0007669"/>
    <property type="project" value="UniProtKB-KW"/>
</dbReference>
<dbReference type="GO" id="GO:0005886">
    <property type="term" value="C:plasma membrane"/>
    <property type="evidence" value="ECO:0007669"/>
    <property type="project" value="UniProtKB-SubCell"/>
</dbReference>
<organism evidence="9 10">
    <name type="scientific">Desulfovibrio ferrophilus</name>
    <dbReference type="NCBI Taxonomy" id="241368"/>
    <lineage>
        <taxon>Bacteria</taxon>
        <taxon>Pseudomonadati</taxon>
        <taxon>Thermodesulfobacteriota</taxon>
        <taxon>Desulfovibrionia</taxon>
        <taxon>Desulfovibrionales</taxon>
        <taxon>Desulfovibrionaceae</taxon>
        <taxon>Desulfovibrio</taxon>
    </lineage>
</organism>
<keyword evidence="5 6" id="KW-0472">Membrane</keyword>
<dbReference type="InterPro" id="IPR003838">
    <property type="entry name" value="ABC3_permease_C"/>
</dbReference>
<feature type="transmembrane region" description="Helical" evidence="7">
    <location>
        <begin position="175"/>
        <end position="196"/>
    </location>
</feature>
<dbReference type="Proteomes" id="UP000269883">
    <property type="component" value="Chromosome"/>
</dbReference>
<protein>
    <recommendedName>
        <fullName evidence="6">Cell division protein FtsX</fullName>
    </recommendedName>
</protein>